<dbReference type="EMBL" id="JACHCE010000004">
    <property type="protein sequence ID" value="MBB5636863.1"/>
    <property type="molecule type" value="Genomic_DNA"/>
</dbReference>
<feature type="domain" description="Pvc16 N-terminal" evidence="1">
    <location>
        <begin position="42"/>
        <end position="180"/>
    </location>
</feature>
<reference evidence="2 3" key="1">
    <citation type="submission" date="2020-08" db="EMBL/GenBank/DDBJ databases">
        <title>Genomic Encyclopedia of Type Strains, Phase IV (KMG-V): Genome sequencing to study the core and pangenomes of soil and plant-associated prokaryotes.</title>
        <authorList>
            <person name="Whitman W."/>
        </authorList>
    </citation>
    <scope>NUCLEOTIDE SEQUENCE [LARGE SCALE GENOMIC DNA]</scope>
    <source>
        <strain evidence="2 3">S3M1</strain>
    </source>
</reference>
<dbReference type="RefSeq" id="WP_183882767.1">
    <property type="nucleotide sequence ID" value="NZ_JACHCD010000001.1"/>
</dbReference>
<organism evidence="2 3">
    <name type="scientific">Pedobacter cryoconitis</name>
    <dbReference type="NCBI Taxonomy" id="188932"/>
    <lineage>
        <taxon>Bacteria</taxon>
        <taxon>Pseudomonadati</taxon>
        <taxon>Bacteroidota</taxon>
        <taxon>Sphingobacteriia</taxon>
        <taxon>Sphingobacteriales</taxon>
        <taxon>Sphingobacteriaceae</taxon>
        <taxon>Pedobacter</taxon>
    </lineage>
</organism>
<dbReference type="Pfam" id="PF14065">
    <property type="entry name" value="Pvc16_N"/>
    <property type="match status" value="1"/>
</dbReference>
<gene>
    <name evidence="2" type="ORF">HDE68_002776</name>
</gene>
<protein>
    <recommendedName>
        <fullName evidence="1">Pvc16 N-terminal domain-containing protein</fullName>
    </recommendedName>
</protein>
<proteinExistence type="predicted"/>
<name>A0A7W9DZA7_9SPHI</name>
<dbReference type="AlphaFoldDB" id="A0A7W9DZA7"/>
<evidence type="ECO:0000313" key="3">
    <source>
        <dbReference type="Proteomes" id="UP000537204"/>
    </source>
</evidence>
<accession>A0A7W9DZA7</accession>
<comment type="caution">
    <text evidence="2">The sequence shown here is derived from an EMBL/GenBank/DDBJ whole genome shotgun (WGS) entry which is preliminary data.</text>
</comment>
<evidence type="ECO:0000259" key="1">
    <source>
        <dbReference type="Pfam" id="PF14065"/>
    </source>
</evidence>
<dbReference type="Proteomes" id="UP000537204">
    <property type="component" value="Unassembled WGS sequence"/>
</dbReference>
<evidence type="ECO:0000313" key="2">
    <source>
        <dbReference type="EMBL" id="MBB5636863.1"/>
    </source>
</evidence>
<sequence>MIYACLNCLAEEMNIFFKSKLKIDDDRAIISGIVNQNGSIAVQGENKVLITLINIIRDTNLKREGLTGAGLNINTAKPICIQLHLMISCYFSDTNYVEALRFLSFAIGFLQEKNVFDHTNTPGMDKDLEKLIFEMESVEPDKLSNIWSVLGAKYMPSVLYKVRMIVYNANKVSEYRPVVTGIAENNPQVV</sequence>
<dbReference type="InterPro" id="IPR025351">
    <property type="entry name" value="Pvc16_N"/>
</dbReference>